<gene>
    <name evidence="2" type="ORF">JMJ35_003047</name>
</gene>
<keyword evidence="3" id="KW-1185">Reference proteome</keyword>
<organism evidence="2 3">
    <name type="scientific">Cladonia borealis</name>
    <dbReference type="NCBI Taxonomy" id="184061"/>
    <lineage>
        <taxon>Eukaryota</taxon>
        <taxon>Fungi</taxon>
        <taxon>Dikarya</taxon>
        <taxon>Ascomycota</taxon>
        <taxon>Pezizomycotina</taxon>
        <taxon>Lecanoromycetes</taxon>
        <taxon>OSLEUM clade</taxon>
        <taxon>Lecanoromycetidae</taxon>
        <taxon>Lecanorales</taxon>
        <taxon>Lecanorineae</taxon>
        <taxon>Cladoniaceae</taxon>
        <taxon>Cladonia</taxon>
    </lineage>
</organism>
<dbReference type="AlphaFoldDB" id="A0AA39R610"/>
<accession>A0AA39R610</accession>
<evidence type="ECO:0000313" key="2">
    <source>
        <dbReference type="EMBL" id="KAK0514430.1"/>
    </source>
</evidence>
<comment type="caution">
    <text evidence="2">The sequence shown here is derived from an EMBL/GenBank/DDBJ whole genome shotgun (WGS) entry which is preliminary data.</text>
</comment>
<keyword evidence="1" id="KW-1133">Transmembrane helix</keyword>
<proteinExistence type="predicted"/>
<keyword evidence="1" id="KW-0812">Transmembrane</keyword>
<feature type="transmembrane region" description="Helical" evidence="1">
    <location>
        <begin position="380"/>
        <end position="400"/>
    </location>
</feature>
<name>A0AA39R610_9LECA</name>
<reference evidence="2" key="1">
    <citation type="submission" date="2023-03" db="EMBL/GenBank/DDBJ databases">
        <title>Complete genome of Cladonia borealis.</title>
        <authorList>
            <person name="Park H."/>
        </authorList>
    </citation>
    <scope>NUCLEOTIDE SEQUENCE</scope>
    <source>
        <strain evidence="2">ANT050790</strain>
    </source>
</reference>
<feature type="transmembrane region" description="Helical" evidence="1">
    <location>
        <begin position="281"/>
        <end position="301"/>
    </location>
</feature>
<feature type="transmembrane region" description="Helical" evidence="1">
    <location>
        <begin position="308"/>
        <end position="332"/>
    </location>
</feature>
<keyword evidence="1" id="KW-0472">Membrane</keyword>
<evidence type="ECO:0000313" key="3">
    <source>
        <dbReference type="Proteomes" id="UP001166286"/>
    </source>
</evidence>
<feature type="transmembrane region" description="Helical" evidence="1">
    <location>
        <begin position="457"/>
        <end position="479"/>
    </location>
</feature>
<protein>
    <submittedName>
        <fullName evidence="2">Uncharacterized protein</fullName>
    </submittedName>
</protein>
<evidence type="ECO:0000256" key="1">
    <source>
        <dbReference type="SAM" id="Phobius"/>
    </source>
</evidence>
<sequence length="518" mass="57035">MNSSNPYQLPETTYTYNVWPNSSPSFSMQDALSTYSCTNTTYTPPLDNATTIDLDIFQSGCYIDGIFNCTAACQDVNQIFADISTFRNCMAIVSMQELVNRNISWELIEWSPTTSTNSDPSVSGSIDLHEPSLQDLASGVNRTILQCLQQYQDKYPGNDVVEMCEPGNTKPANLVQFPNVCDNVTSVPLNADVGGIGVYVSYWMQSGISLSAFLALKLCDKVPHQTKLHKFLPALKSATVEFHKAQSFFMLAIDIATQIVVRTGALNDGSVNLQGLYNNYVLIRSISLGGILPVSFMLLTLHSVGVRSWFLLTLSSFTVVLSMATLFTTGSFKPSQAELMKLRNEFSGSFPACGSKDPSNYCLQTNHITITSMDIRSGSVGGPILVFTFIILALIFLDYFGLKILSGAPPHPTNPQAQPSSSLRFGKAPLDASHCLYFIIWSCYFVFWAYYLRSLKLGASAGIVEIWAFGQIVAITIWAQPLFEYVKLLVQGLERGLQYRVSQPYSIVKTPDPSTTAP</sequence>
<dbReference type="Proteomes" id="UP001166286">
    <property type="component" value="Unassembled WGS sequence"/>
</dbReference>
<dbReference type="EMBL" id="JAFEKC020000005">
    <property type="protein sequence ID" value="KAK0514430.1"/>
    <property type="molecule type" value="Genomic_DNA"/>
</dbReference>
<feature type="transmembrane region" description="Helical" evidence="1">
    <location>
        <begin position="434"/>
        <end position="451"/>
    </location>
</feature>